<evidence type="ECO:0000313" key="2">
    <source>
        <dbReference type="EMBL" id="OSX62967.1"/>
    </source>
</evidence>
<protein>
    <recommendedName>
        <fullName evidence="4">F-box domain-containing protein</fullName>
    </recommendedName>
</protein>
<gene>
    <name evidence="2" type="ORF">POSPLADRAFT_1056326</name>
</gene>
<keyword evidence="3" id="KW-1185">Reference proteome</keyword>
<feature type="region of interest" description="Disordered" evidence="1">
    <location>
        <begin position="321"/>
        <end position="340"/>
    </location>
</feature>
<evidence type="ECO:0008006" key="4">
    <source>
        <dbReference type="Google" id="ProtNLM"/>
    </source>
</evidence>
<evidence type="ECO:0000256" key="1">
    <source>
        <dbReference type="SAM" id="MobiDB-lite"/>
    </source>
</evidence>
<proteinExistence type="predicted"/>
<dbReference type="InterPro" id="IPR036047">
    <property type="entry name" value="F-box-like_dom_sf"/>
</dbReference>
<name>A0A1X6N2W4_9APHY</name>
<evidence type="ECO:0000313" key="3">
    <source>
        <dbReference type="Proteomes" id="UP000194127"/>
    </source>
</evidence>
<dbReference type="EMBL" id="KZ110596">
    <property type="protein sequence ID" value="OSX62967.1"/>
    <property type="molecule type" value="Genomic_DNA"/>
</dbReference>
<dbReference type="STRING" id="670580.A0A1X6N2W4"/>
<dbReference type="AlphaFoldDB" id="A0A1X6N2W4"/>
<sequence length="595" mass="67377">MKYTASPILSLPHEVAEIIALSVAKQGFPTAIAFLAQTCRSFRNLIYRPSDTHLWREIFLTTFDDPRKLYFASKREHILQSLPIVSHQGAAEFDWGLEFQQRILAESYFKHAIRPVNFTAESVRVRVRRHTSVWYQSAPLERSVQALSALLDVCETMAPCHPDFGPVMVGEDNDSTSGKIILWRPLAHIDTLGMASRAAPLFAMHTGGPSLNILWLESVLERGLPWSLIARLCGEERDPEWDQTLEAQLLAKLITYTGFIDFKAGGVDEDNVPISRDDQRTFSRYRAREVVYNMVYLDARRHWGPYLLVEQDDKSVSIDTKTGPHGSNDYHFEDEETEASGEYTPFAGTPQLNITDTNEAPYASQAAADMLQYNSPVPTPKQLSPDWAWLAAARIVLQANMEDPRMDRLDEFLCLDRWREQGWTRPDDNVRKLSPGCEVGAAWDWAGVEGVWRRCMCWINYSELNYCNMYGGFDDPILEEHVSYSPMRLRIVRFDPPIVPEYPHRPTIVFEGEAGGVDWIEYQDRSCDDVRNVRGTVSMIAGGYVRWQLSVMSAEFPDEDEVMSEAVQLGGVASEAGFIGMWSPARRLGGGDTLG</sequence>
<dbReference type="SUPFAM" id="SSF81383">
    <property type="entry name" value="F-box domain"/>
    <property type="match status" value="1"/>
</dbReference>
<dbReference type="OrthoDB" id="3226064at2759"/>
<dbReference type="RefSeq" id="XP_024339761.1">
    <property type="nucleotide sequence ID" value="XM_024480760.1"/>
</dbReference>
<reference evidence="2 3" key="1">
    <citation type="submission" date="2017-04" db="EMBL/GenBank/DDBJ databases">
        <title>Genome Sequence of the Model Brown-Rot Fungus Postia placenta SB12.</title>
        <authorList>
            <consortium name="DOE Joint Genome Institute"/>
            <person name="Gaskell J."/>
            <person name="Kersten P."/>
            <person name="Larrondo L.F."/>
            <person name="Canessa P."/>
            <person name="Martinez D."/>
            <person name="Hibbett D."/>
            <person name="Schmoll M."/>
            <person name="Kubicek C.P."/>
            <person name="Martinez A.T."/>
            <person name="Yadav J."/>
            <person name="Master E."/>
            <person name="Magnuson J.K."/>
            <person name="James T."/>
            <person name="Yaver D."/>
            <person name="Berka R."/>
            <person name="Labutti K."/>
            <person name="Lipzen A."/>
            <person name="Aerts A."/>
            <person name="Barry K."/>
            <person name="Henrissat B."/>
            <person name="Blanchette R."/>
            <person name="Grigoriev I."/>
            <person name="Cullen D."/>
        </authorList>
    </citation>
    <scope>NUCLEOTIDE SEQUENCE [LARGE SCALE GENOMIC DNA]</scope>
    <source>
        <strain evidence="2 3">MAD-698-R-SB12</strain>
    </source>
</reference>
<dbReference type="Proteomes" id="UP000194127">
    <property type="component" value="Unassembled WGS sequence"/>
</dbReference>
<organism evidence="2 3">
    <name type="scientific">Postia placenta MAD-698-R-SB12</name>
    <dbReference type="NCBI Taxonomy" id="670580"/>
    <lineage>
        <taxon>Eukaryota</taxon>
        <taxon>Fungi</taxon>
        <taxon>Dikarya</taxon>
        <taxon>Basidiomycota</taxon>
        <taxon>Agaricomycotina</taxon>
        <taxon>Agaricomycetes</taxon>
        <taxon>Polyporales</taxon>
        <taxon>Adustoporiaceae</taxon>
        <taxon>Rhodonia</taxon>
    </lineage>
</organism>
<dbReference type="GeneID" id="36325710"/>
<accession>A0A1X6N2W4</accession>